<evidence type="ECO:0000256" key="10">
    <source>
        <dbReference type="PIRNR" id="PIRNR006268"/>
    </source>
</evidence>
<reference evidence="13 14" key="1">
    <citation type="submission" date="2017-04" db="EMBL/GenBank/DDBJ databases">
        <authorList>
            <person name="Afonso C.L."/>
            <person name="Miller P.J."/>
            <person name="Scott M.A."/>
            <person name="Spackman E."/>
            <person name="Goraichik I."/>
            <person name="Dimitrov K.M."/>
            <person name="Suarez D.L."/>
            <person name="Swayne D.E."/>
        </authorList>
    </citation>
    <scope>NUCLEOTIDE SEQUENCE [LARGE SCALE GENOMIC DNA]</scope>
    <source>
        <strain evidence="13 14">DSM 11270</strain>
    </source>
</reference>
<organism evidence="13 14">
    <name type="scientific">Desulfonispora thiosulfatigenes DSM 11270</name>
    <dbReference type="NCBI Taxonomy" id="656914"/>
    <lineage>
        <taxon>Bacteria</taxon>
        <taxon>Bacillati</taxon>
        <taxon>Bacillota</taxon>
        <taxon>Clostridia</taxon>
        <taxon>Eubacteriales</taxon>
        <taxon>Peptococcaceae</taxon>
        <taxon>Desulfonispora</taxon>
    </lineage>
</organism>
<dbReference type="GO" id="GO:0016740">
    <property type="term" value="F:transferase activity"/>
    <property type="evidence" value="ECO:0007669"/>
    <property type="project" value="UniProtKB-UniRule"/>
</dbReference>
<dbReference type="EMBL" id="FWWT01000006">
    <property type="protein sequence ID" value="SMB80987.1"/>
    <property type="molecule type" value="Genomic_DNA"/>
</dbReference>
<comment type="function">
    <text evidence="12">Flavin transferase that catalyzes the transfer of the FMN moiety of FAD and its covalent binding to the hydroxyl group of a threonine residue in a target flavoprotein.</text>
</comment>
<keyword evidence="5 10" id="KW-0479">Metal-binding</keyword>
<dbReference type="InterPro" id="IPR003374">
    <property type="entry name" value="ApbE-like_sf"/>
</dbReference>
<evidence type="ECO:0000256" key="2">
    <source>
        <dbReference type="ARBA" id="ARBA00016337"/>
    </source>
</evidence>
<keyword evidence="12" id="KW-0732">Signal</keyword>
<dbReference type="GO" id="GO:0005886">
    <property type="term" value="C:plasma membrane"/>
    <property type="evidence" value="ECO:0007669"/>
    <property type="project" value="UniProtKB-SubCell"/>
</dbReference>
<dbReference type="PIRSF" id="PIRSF006268">
    <property type="entry name" value="ApbE"/>
    <property type="match status" value="1"/>
</dbReference>
<evidence type="ECO:0000313" key="13">
    <source>
        <dbReference type="EMBL" id="SMB80987.1"/>
    </source>
</evidence>
<evidence type="ECO:0000256" key="12">
    <source>
        <dbReference type="RuleBase" id="RU363002"/>
    </source>
</evidence>
<evidence type="ECO:0000256" key="5">
    <source>
        <dbReference type="ARBA" id="ARBA00022723"/>
    </source>
</evidence>
<keyword evidence="12" id="KW-1003">Cell membrane</keyword>
<feature type="chain" id="PRO_5011827830" description="FAD:protein FMN transferase" evidence="12">
    <location>
        <begin position="21"/>
        <end position="352"/>
    </location>
</feature>
<comment type="catalytic activity">
    <reaction evidence="9 10 12">
        <text>L-threonyl-[protein] + FAD = FMN-L-threonyl-[protein] + AMP + H(+)</text>
        <dbReference type="Rhea" id="RHEA:36847"/>
        <dbReference type="Rhea" id="RHEA-COMP:11060"/>
        <dbReference type="Rhea" id="RHEA-COMP:11061"/>
        <dbReference type="ChEBI" id="CHEBI:15378"/>
        <dbReference type="ChEBI" id="CHEBI:30013"/>
        <dbReference type="ChEBI" id="CHEBI:57692"/>
        <dbReference type="ChEBI" id="CHEBI:74257"/>
        <dbReference type="ChEBI" id="CHEBI:456215"/>
        <dbReference type="EC" id="2.7.1.180"/>
    </reaction>
</comment>
<feature type="binding site" evidence="11">
    <location>
        <position position="181"/>
    </location>
    <ligand>
        <name>Mg(2+)</name>
        <dbReference type="ChEBI" id="CHEBI:18420"/>
    </ligand>
</feature>
<keyword evidence="6 10" id="KW-0274">FAD</keyword>
<dbReference type="PANTHER" id="PTHR30040:SF2">
    <property type="entry name" value="FAD:PROTEIN FMN TRANSFERASE"/>
    <property type="match status" value="1"/>
</dbReference>
<dbReference type="PANTHER" id="PTHR30040">
    <property type="entry name" value="THIAMINE BIOSYNTHESIS LIPOPROTEIN APBE"/>
    <property type="match status" value="1"/>
</dbReference>
<dbReference type="EC" id="2.7.1.180" evidence="1 10"/>
<comment type="subcellular location">
    <subcellularLocation>
        <location evidence="12">Cell inner membrane</location>
        <topology evidence="12">Lipid-anchor</topology>
        <orientation evidence="12">Periplasmic side</orientation>
    </subcellularLocation>
</comment>
<keyword evidence="12" id="KW-0997">Cell inner membrane</keyword>
<proteinExistence type="inferred from homology"/>
<dbReference type="RefSeq" id="WP_084052054.1">
    <property type="nucleotide sequence ID" value="NZ_FWWT01000006.1"/>
</dbReference>
<evidence type="ECO:0000256" key="8">
    <source>
        <dbReference type="ARBA" id="ARBA00031306"/>
    </source>
</evidence>
<dbReference type="PROSITE" id="PS51257">
    <property type="entry name" value="PROKAR_LIPOPROTEIN"/>
    <property type="match status" value="1"/>
</dbReference>
<dbReference type="STRING" id="656914.SAMN00017405_2020"/>
<comment type="similarity">
    <text evidence="10 12">Belongs to the ApbE family.</text>
</comment>
<evidence type="ECO:0000256" key="11">
    <source>
        <dbReference type="PIRSR" id="PIRSR006268-2"/>
    </source>
</evidence>
<evidence type="ECO:0000256" key="1">
    <source>
        <dbReference type="ARBA" id="ARBA00011955"/>
    </source>
</evidence>
<keyword evidence="14" id="KW-1185">Reference proteome</keyword>
<dbReference type="SUPFAM" id="SSF143631">
    <property type="entry name" value="ApbE-like"/>
    <property type="match status" value="1"/>
</dbReference>
<keyword evidence="3 10" id="KW-0285">Flavoprotein</keyword>
<dbReference type="GO" id="GO:0046872">
    <property type="term" value="F:metal ion binding"/>
    <property type="evidence" value="ECO:0007669"/>
    <property type="project" value="UniProtKB-UniRule"/>
</dbReference>
<protein>
    <recommendedName>
        <fullName evidence="2 10">FAD:protein FMN transferase</fullName>
        <ecNumber evidence="1 10">2.7.1.180</ecNumber>
    </recommendedName>
    <alternativeName>
        <fullName evidence="8 10">Flavin transferase</fullName>
    </alternativeName>
</protein>
<gene>
    <name evidence="13" type="ORF">SAMN00017405_2020</name>
</gene>
<comment type="cofactor">
    <cofactor evidence="11">
        <name>Mg(2+)</name>
        <dbReference type="ChEBI" id="CHEBI:18420"/>
    </cofactor>
    <cofactor evidence="11">
        <name>Mn(2+)</name>
        <dbReference type="ChEBI" id="CHEBI:29035"/>
    </cofactor>
    <text evidence="11">Magnesium. Can also use manganese.</text>
</comment>
<keyword evidence="7 10" id="KW-0460">Magnesium</keyword>
<dbReference type="OrthoDB" id="9778595at2"/>
<evidence type="ECO:0000256" key="7">
    <source>
        <dbReference type="ARBA" id="ARBA00022842"/>
    </source>
</evidence>
<sequence length="352" mass="39906">MKLKILLLSLLIVFTTTSCSLPLREYEYTSEEFIMDTFIKIKVYADNENKAKESTKKAFQEFKKIELLTNRFAKEETPEYEKSEIIKINKEAALRPVKVSQDVFEMISLAKEYSTETKGAFEITIAPVMDLWGFGTEKNNIPEDMELRNKLDIVGSDKIILDRENNTVALAKNNMSLDLGAIAKGYATQKSVEALRNSGIEKAIVNAGGNIYVLGEKEKGNPWKIGIQDPRKEESIIAVLNLKDQVTVTSGDYQRYFEVNGKRYHHILDPRTAKPATGLLSVTVITDNSTKADILSTSFFVLGLDESLVYLEKHPDILAFFVTKDNKIIFSPGLKEIVELKESEDYSYEERR</sequence>
<dbReference type="Gene3D" id="3.10.520.10">
    <property type="entry name" value="ApbE-like domains"/>
    <property type="match status" value="1"/>
</dbReference>
<dbReference type="InterPro" id="IPR024932">
    <property type="entry name" value="ApbE"/>
</dbReference>
<accession>A0A1W1UIT5</accession>
<evidence type="ECO:0000256" key="6">
    <source>
        <dbReference type="ARBA" id="ARBA00022827"/>
    </source>
</evidence>
<evidence type="ECO:0000256" key="9">
    <source>
        <dbReference type="ARBA" id="ARBA00048540"/>
    </source>
</evidence>
<evidence type="ECO:0000313" key="14">
    <source>
        <dbReference type="Proteomes" id="UP000192731"/>
    </source>
</evidence>
<name>A0A1W1UIT5_DESTI</name>
<evidence type="ECO:0000256" key="4">
    <source>
        <dbReference type="ARBA" id="ARBA00022679"/>
    </source>
</evidence>
<keyword evidence="12 13" id="KW-0449">Lipoprotein</keyword>
<keyword evidence="4 10" id="KW-0808">Transferase</keyword>
<feature type="binding site" evidence="11">
    <location>
        <position position="297"/>
    </location>
    <ligand>
        <name>Mg(2+)</name>
        <dbReference type="ChEBI" id="CHEBI:18420"/>
    </ligand>
</feature>
<dbReference type="Pfam" id="PF02424">
    <property type="entry name" value="ApbE"/>
    <property type="match status" value="1"/>
</dbReference>
<dbReference type="Proteomes" id="UP000192731">
    <property type="component" value="Unassembled WGS sequence"/>
</dbReference>
<keyword evidence="12" id="KW-0472">Membrane</keyword>
<feature type="binding site" evidence="11">
    <location>
        <position position="293"/>
    </location>
    <ligand>
        <name>Mg(2+)</name>
        <dbReference type="ChEBI" id="CHEBI:18420"/>
    </ligand>
</feature>
<feature type="signal peptide" evidence="12">
    <location>
        <begin position="1"/>
        <end position="20"/>
    </location>
</feature>
<evidence type="ECO:0000256" key="3">
    <source>
        <dbReference type="ARBA" id="ARBA00022630"/>
    </source>
</evidence>
<dbReference type="AlphaFoldDB" id="A0A1W1UIT5"/>